<dbReference type="Proteomes" id="UP001141253">
    <property type="component" value="Chromosome 13"/>
</dbReference>
<dbReference type="EMBL" id="JAPFFI010000015">
    <property type="protein sequence ID" value="KAJ6360294.1"/>
    <property type="molecule type" value="Genomic_DNA"/>
</dbReference>
<evidence type="ECO:0000313" key="2">
    <source>
        <dbReference type="EMBL" id="KAJ6360294.1"/>
    </source>
</evidence>
<feature type="transmembrane region" description="Helical" evidence="1">
    <location>
        <begin position="6"/>
        <end position="24"/>
    </location>
</feature>
<keyword evidence="3" id="KW-1185">Reference proteome</keyword>
<name>A0ABQ9AWQ7_9ROSI</name>
<accession>A0ABQ9AWQ7</accession>
<keyword evidence="1" id="KW-1133">Transmembrane helix</keyword>
<gene>
    <name evidence="2" type="ORF">OIU77_004322</name>
</gene>
<proteinExistence type="predicted"/>
<comment type="caution">
    <text evidence="2">The sequence shown here is derived from an EMBL/GenBank/DDBJ whole genome shotgun (WGS) entry which is preliminary data.</text>
</comment>
<protein>
    <submittedName>
        <fullName evidence="2">Uncharacterized protein</fullName>
    </submittedName>
</protein>
<sequence length="56" mass="6976">MDFVFFFHAIGISFFFFCIFYNLFYLSLQPLFCFVKCLQSFYFIFNFVVSQEHRLR</sequence>
<reference evidence="2" key="2">
    <citation type="journal article" date="2023" name="Int. J. Mol. Sci.">
        <title>De Novo Assembly and Annotation of 11 Diverse Shrub Willow (Salix) Genomes Reveals Novel Gene Organization in Sex-Linked Regions.</title>
        <authorList>
            <person name="Hyden B."/>
            <person name="Feng K."/>
            <person name="Yates T.B."/>
            <person name="Jawdy S."/>
            <person name="Cereghino C."/>
            <person name="Smart L.B."/>
            <person name="Muchero W."/>
        </authorList>
    </citation>
    <scope>NUCLEOTIDE SEQUENCE</scope>
    <source>
        <tissue evidence="2">Shoot tip</tissue>
    </source>
</reference>
<evidence type="ECO:0000313" key="3">
    <source>
        <dbReference type="Proteomes" id="UP001141253"/>
    </source>
</evidence>
<keyword evidence="1" id="KW-0812">Transmembrane</keyword>
<evidence type="ECO:0000256" key="1">
    <source>
        <dbReference type="SAM" id="Phobius"/>
    </source>
</evidence>
<organism evidence="2 3">
    <name type="scientific">Salix suchowensis</name>
    <dbReference type="NCBI Taxonomy" id="1278906"/>
    <lineage>
        <taxon>Eukaryota</taxon>
        <taxon>Viridiplantae</taxon>
        <taxon>Streptophyta</taxon>
        <taxon>Embryophyta</taxon>
        <taxon>Tracheophyta</taxon>
        <taxon>Spermatophyta</taxon>
        <taxon>Magnoliopsida</taxon>
        <taxon>eudicotyledons</taxon>
        <taxon>Gunneridae</taxon>
        <taxon>Pentapetalae</taxon>
        <taxon>rosids</taxon>
        <taxon>fabids</taxon>
        <taxon>Malpighiales</taxon>
        <taxon>Salicaceae</taxon>
        <taxon>Saliceae</taxon>
        <taxon>Salix</taxon>
    </lineage>
</organism>
<reference evidence="2" key="1">
    <citation type="submission" date="2022-10" db="EMBL/GenBank/DDBJ databases">
        <authorList>
            <person name="Hyden B.L."/>
            <person name="Feng K."/>
            <person name="Yates T."/>
            <person name="Jawdy S."/>
            <person name="Smart L.B."/>
            <person name="Muchero W."/>
        </authorList>
    </citation>
    <scope>NUCLEOTIDE SEQUENCE</scope>
    <source>
        <tissue evidence="2">Shoot tip</tissue>
    </source>
</reference>
<keyword evidence="1" id="KW-0472">Membrane</keyword>